<feature type="domain" description="GST N-terminal" evidence="1">
    <location>
        <begin position="42"/>
        <end position="119"/>
    </location>
</feature>
<dbReference type="InterPro" id="IPR002109">
    <property type="entry name" value="Glutaredoxin"/>
</dbReference>
<accession>A0A1X9N7H8</accession>
<dbReference type="SUPFAM" id="SSF52833">
    <property type="entry name" value="Thioredoxin-like"/>
    <property type="match status" value="1"/>
</dbReference>
<dbReference type="InterPro" id="IPR036249">
    <property type="entry name" value="Thioredoxin-like_sf"/>
</dbReference>
<gene>
    <name evidence="2" type="ORF">BST96_05645</name>
</gene>
<dbReference type="RefSeq" id="WP_085757760.1">
    <property type="nucleotide sequence ID" value="NZ_CP019343.1"/>
</dbReference>
<dbReference type="PANTHER" id="PTHR34386">
    <property type="entry name" value="GLUTAREDOXIN"/>
    <property type="match status" value="1"/>
</dbReference>
<dbReference type="InterPro" id="IPR004045">
    <property type="entry name" value="Glutathione_S-Trfase_N"/>
</dbReference>
<protein>
    <recommendedName>
        <fullName evidence="1">GST N-terminal domain-containing protein</fullName>
    </recommendedName>
</protein>
<dbReference type="PROSITE" id="PS50404">
    <property type="entry name" value="GST_NTER"/>
    <property type="match status" value="1"/>
</dbReference>
<name>A0A1X9N7H8_9GAMM</name>
<dbReference type="PANTHER" id="PTHR34386:SF1">
    <property type="entry name" value="GLUTAREDOXIN-LIKE PROTEIN NRDH"/>
    <property type="match status" value="1"/>
</dbReference>
<organism evidence="2 3">
    <name type="scientific">Oceanicoccus sagamiensis</name>
    <dbReference type="NCBI Taxonomy" id="716816"/>
    <lineage>
        <taxon>Bacteria</taxon>
        <taxon>Pseudomonadati</taxon>
        <taxon>Pseudomonadota</taxon>
        <taxon>Gammaproteobacteria</taxon>
        <taxon>Cellvibrionales</taxon>
        <taxon>Spongiibacteraceae</taxon>
        <taxon>Oceanicoccus</taxon>
    </lineage>
</organism>
<dbReference type="Gene3D" id="3.40.30.10">
    <property type="entry name" value="Glutaredoxin"/>
    <property type="match status" value="1"/>
</dbReference>
<dbReference type="KEGG" id="osg:BST96_05645"/>
<proteinExistence type="predicted"/>
<dbReference type="STRING" id="716816.BST96_05645"/>
<dbReference type="InterPro" id="IPR051548">
    <property type="entry name" value="Grx-like_ET"/>
</dbReference>
<sequence>MNKKAKNFIPLILFIAVFLLLQNWWRVDLVLNPISTESINEEAVVMYSTNWCPYCRKARLFFRQANIPYTEYDVEKSARAYEEYQRISGRGVPVIVIGDKVVQGFDKQAIRRALADNNP</sequence>
<dbReference type="PROSITE" id="PS51354">
    <property type="entry name" value="GLUTAREDOXIN_2"/>
    <property type="match status" value="1"/>
</dbReference>
<dbReference type="GO" id="GO:0045454">
    <property type="term" value="P:cell redox homeostasis"/>
    <property type="evidence" value="ECO:0007669"/>
    <property type="project" value="TreeGrafter"/>
</dbReference>
<dbReference type="AlphaFoldDB" id="A0A1X9N7H8"/>
<dbReference type="OrthoDB" id="8991911at2"/>
<dbReference type="EMBL" id="CP019343">
    <property type="protein sequence ID" value="ARN73646.1"/>
    <property type="molecule type" value="Genomic_DNA"/>
</dbReference>
<dbReference type="CDD" id="cd02976">
    <property type="entry name" value="NrdH"/>
    <property type="match status" value="1"/>
</dbReference>
<evidence type="ECO:0000313" key="2">
    <source>
        <dbReference type="EMBL" id="ARN73646.1"/>
    </source>
</evidence>
<dbReference type="GO" id="GO:0009055">
    <property type="term" value="F:electron transfer activity"/>
    <property type="evidence" value="ECO:0007669"/>
    <property type="project" value="TreeGrafter"/>
</dbReference>
<evidence type="ECO:0000259" key="1">
    <source>
        <dbReference type="PROSITE" id="PS50404"/>
    </source>
</evidence>
<dbReference type="Pfam" id="PF00462">
    <property type="entry name" value="Glutaredoxin"/>
    <property type="match status" value="1"/>
</dbReference>
<reference evidence="2 3" key="1">
    <citation type="submission" date="2016-11" db="EMBL/GenBank/DDBJ databases">
        <title>Trade-off between light-utilization and light-protection in marine flavobacteria.</title>
        <authorList>
            <person name="Kumagai Y."/>
        </authorList>
    </citation>
    <scope>NUCLEOTIDE SEQUENCE [LARGE SCALE GENOMIC DNA]</scope>
    <source>
        <strain evidence="2 3">NBRC 107125</strain>
    </source>
</reference>
<keyword evidence="3" id="KW-1185">Reference proteome</keyword>
<dbReference type="Proteomes" id="UP000193450">
    <property type="component" value="Chromosome"/>
</dbReference>
<evidence type="ECO:0000313" key="3">
    <source>
        <dbReference type="Proteomes" id="UP000193450"/>
    </source>
</evidence>